<proteinExistence type="predicted"/>
<protein>
    <submittedName>
        <fullName evidence="2">Uncharacterized protein</fullName>
    </submittedName>
</protein>
<keyword evidence="1" id="KW-0472">Membrane</keyword>
<dbReference type="Proteomes" id="UP000256478">
    <property type="component" value="Unassembled WGS sequence"/>
</dbReference>
<evidence type="ECO:0000256" key="1">
    <source>
        <dbReference type="SAM" id="Phobius"/>
    </source>
</evidence>
<gene>
    <name evidence="2" type="ORF">DXX93_18800</name>
</gene>
<accession>A0A3E0TVC9</accession>
<keyword evidence="1" id="KW-0812">Transmembrane</keyword>
<evidence type="ECO:0000313" key="2">
    <source>
        <dbReference type="EMBL" id="REL28410.1"/>
    </source>
</evidence>
<name>A0A3E0TVC9_9GAMM</name>
<feature type="transmembrane region" description="Helical" evidence="1">
    <location>
        <begin position="256"/>
        <end position="277"/>
    </location>
</feature>
<sequence>MEISKVLNTSNESVGKVQLVLSNENTKYAGIIIILSLLQVVLTSWIMPMVEPKAKSNSPSNLASFNLMKEQAVKELEYIVVNDLRNGVELREGSKITMDEEFKKRKNKLFFHYRALIRNLMYCKDFSASLLGEVPDLNYFIFYDMKEEALKDVLTALQSAGESLAWLESVEQEYINQVQMENDLTKYVVENQIKEQTAELIKKQIEFFQSLFGGEFSLLNRGSEPNKKFVKFMKDTEVLIGIHSFAIEKYNEKMSFFKSLIVLLQIFLAVITAVMLFQKEWVSIPKLEA</sequence>
<evidence type="ECO:0000313" key="3">
    <source>
        <dbReference type="Proteomes" id="UP000256478"/>
    </source>
</evidence>
<reference evidence="2 3" key="1">
    <citation type="submission" date="2018-08" db="EMBL/GenBank/DDBJ databases">
        <title>Thalassotalea euphylliae genome.</title>
        <authorList>
            <person name="Summers S."/>
            <person name="Rice S.A."/>
            <person name="Freckelton M.L."/>
            <person name="Nedved B.T."/>
            <person name="Hadfield M.G."/>
        </authorList>
    </citation>
    <scope>NUCLEOTIDE SEQUENCE [LARGE SCALE GENOMIC DNA]</scope>
    <source>
        <strain evidence="2 3">H1</strain>
    </source>
</reference>
<keyword evidence="1" id="KW-1133">Transmembrane helix</keyword>
<feature type="transmembrane region" description="Helical" evidence="1">
    <location>
        <begin position="28"/>
        <end position="47"/>
    </location>
</feature>
<dbReference type="AlphaFoldDB" id="A0A3E0TVC9"/>
<organism evidence="2 3">
    <name type="scientific">Thalassotalea euphylliae</name>
    <dbReference type="NCBI Taxonomy" id="1655234"/>
    <lineage>
        <taxon>Bacteria</taxon>
        <taxon>Pseudomonadati</taxon>
        <taxon>Pseudomonadota</taxon>
        <taxon>Gammaproteobacteria</taxon>
        <taxon>Alteromonadales</taxon>
        <taxon>Colwelliaceae</taxon>
        <taxon>Thalassotalea</taxon>
    </lineage>
</organism>
<dbReference type="EMBL" id="QUOU01000001">
    <property type="protein sequence ID" value="REL28410.1"/>
    <property type="molecule type" value="Genomic_DNA"/>
</dbReference>
<comment type="caution">
    <text evidence="2">The sequence shown here is derived from an EMBL/GenBank/DDBJ whole genome shotgun (WGS) entry which is preliminary data.</text>
</comment>